<gene>
    <name evidence="1" type="ORF">DCHRY22_LOCUS3478</name>
</gene>
<dbReference type="AlphaFoldDB" id="A0A8J2QGA3"/>
<sequence length="69" mass="8195">MEINSLIIPEKPLLMLQSIKCAWRLDPSHEHLHDCLLRFRSWLDEKYDSLVQSVASVIDTEMQPFRWLA</sequence>
<organism evidence="1 2">
    <name type="scientific">Danaus chrysippus</name>
    <name type="common">African queen</name>
    <dbReference type="NCBI Taxonomy" id="151541"/>
    <lineage>
        <taxon>Eukaryota</taxon>
        <taxon>Metazoa</taxon>
        <taxon>Ecdysozoa</taxon>
        <taxon>Arthropoda</taxon>
        <taxon>Hexapoda</taxon>
        <taxon>Insecta</taxon>
        <taxon>Pterygota</taxon>
        <taxon>Neoptera</taxon>
        <taxon>Endopterygota</taxon>
        <taxon>Lepidoptera</taxon>
        <taxon>Glossata</taxon>
        <taxon>Ditrysia</taxon>
        <taxon>Papilionoidea</taxon>
        <taxon>Nymphalidae</taxon>
        <taxon>Danainae</taxon>
        <taxon>Danaini</taxon>
        <taxon>Danaina</taxon>
        <taxon>Danaus</taxon>
        <taxon>Anosia</taxon>
    </lineage>
</organism>
<name>A0A8J2QGA3_9NEOP</name>
<evidence type="ECO:0000313" key="1">
    <source>
        <dbReference type="EMBL" id="CAG9562076.1"/>
    </source>
</evidence>
<evidence type="ECO:0000313" key="2">
    <source>
        <dbReference type="Proteomes" id="UP000789524"/>
    </source>
</evidence>
<keyword evidence="2" id="KW-1185">Reference proteome</keyword>
<dbReference type="OrthoDB" id="6924580at2759"/>
<proteinExistence type="predicted"/>
<accession>A0A8J2QGA3</accession>
<dbReference type="Gene3D" id="1.25.40.1010">
    <property type="match status" value="1"/>
</dbReference>
<dbReference type="Proteomes" id="UP000789524">
    <property type="component" value="Unassembled WGS sequence"/>
</dbReference>
<dbReference type="EMBL" id="CAKASE010000047">
    <property type="protein sequence ID" value="CAG9562076.1"/>
    <property type="molecule type" value="Genomic_DNA"/>
</dbReference>
<protein>
    <submittedName>
        <fullName evidence="1">(African queen) hypothetical protein</fullName>
    </submittedName>
</protein>
<comment type="caution">
    <text evidence="1">The sequence shown here is derived from an EMBL/GenBank/DDBJ whole genome shotgun (WGS) entry which is preliminary data.</text>
</comment>
<reference evidence="1" key="1">
    <citation type="submission" date="2021-09" db="EMBL/GenBank/DDBJ databases">
        <authorList>
            <person name="Martin H S."/>
        </authorList>
    </citation>
    <scope>NUCLEOTIDE SEQUENCE</scope>
</reference>